<dbReference type="EMBL" id="CP002304">
    <property type="protein sequence ID" value="ADQ14996.1"/>
    <property type="molecule type" value="Genomic_DNA"/>
</dbReference>
<dbReference type="Pfam" id="PF04263">
    <property type="entry name" value="TPK_catalytic"/>
    <property type="match status" value="1"/>
</dbReference>
<dbReference type="InterPro" id="IPR007371">
    <property type="entry name" value="TPK_catalytic"/>
</dbReference>
<dbReference type="SUPFAM" id="SSF63999">
    <property type="entry name" value="Thiamin pyrophosphokinase, catalytic domain"/>
    <property type="match status" value="1"/>
</dbReference>
<dbReference type="eggNOG" id="COG1564">
    <property type="taxonomic scope" value="Bacteria"/>
</dbReference>
<dbReference type="CDD" id="cd07995">
    <property type="entry name" value="TPK"/>
    <property type="match status" value="1"/>
</dbReference>
<reference evidence="7 8" key="1">
    <citation type="submission" date="2010-11" db="EMBL/GenBank/DDBJ databases">
        <title>Complete sequence of Halanaerobium sp. sapolanicus.</title>
        <authorList>
            <consortium name="US DOE Joint Genome Institute"/>
            <person name="Lucas S."/>
            <person name="Copeland A."/>
            <person name="Lapidus A."/>
            <person name="Cheng J.-F."/>
            <person name="Bruce D."/>
            <person name="Goodwin L."/>
            <person name="Pitluck S."/>
            <person name="Davenport K."/>
            <person name="Detter J.C."/>
            <person name="Han C."/>
            <person name="Tapia R."/>
            <person name="Land M."/>
            <person name="Hauser L."/>
            <person name="Jeffries C."/>
            <person name="Kyrpides N."/>
            <person name="Ivanova N."/>
            <person name="Mikhailova N."/>
            <person name="Begemann M.B."/>
            <person name="Mormile M.R."/>
            <person name="Wall J.D."/>
            <person name="Elias D.A."/>
            <person name="Woyke T."/>
        </authorList>
    </citation>
    <scope>NUCLEOTIDE SEQUENCE [LARGE SCALE GENOMIC DNA]</scope>
    <source>
        <strain evidence="8">sapolanicus</strain>
    </source>
</reference>
<dbReference type="InterPro" id="IPR036371">
    <property type="entry name" value="TPK_B1-bd_sf"/>
</dbReference>
<dbReference type="GO" id="GO:0005524">
    <property type="term" value="F:ATP binding"/>
    <property type="evidence" value="ECO:0007669"/>
    <property type="project" value="UniProtKB-KW"/>
</dbReference>
<accession>E4RLT2</accession>
<evidence type="ECO:0000259" key="6">
    <source>
        <dbReference type="SMART" id="SM00983"/>
    </source>
</evidence>
<keyword evidence="2" id="KW-0547">Nucleotide-binding</keyword>
<dbReference type="EC" id="2.7.6.2" evidence="5"/>
<dbReference type="SUPFAM" id="SSF63862">
    <property type="entry name" value="Thiamin pyrophosphokinase, substrate-binding domain"/>
    <property type="match status" value="1"/>
</dbReference>
<evidence type="ECO:0000256" key="3">
    <source>
        <dbReference type="ARBA" id="ARBA00022777"/>
    </source>
</evidence>
<dbReference type="OrthoDB" id="9804377at2"/>
<dbReference type="Pfam" id="PF04265">
    <property type="entry name" value="TPK_B1_binding"/>
    <property type="match status" value="1"/>
</dbReference>
<dbReference type="PANTHER" id="PTHR41299">
    <property type="entry name" value="THIAMINE PYROPHOSPHOKINASE"/>
    <property type="match status" value="1"/>
</dbReference>
<protein>
    <recommendedName>
        <fullName evidence="5">Thiamine diphosphokinase</fullName>
        <ecNumber evidence="5">2.7.6.2</ecNumber>
    </recommendedName>
</protein>
<keyword evidence="8" id="KW-1185">Reference proteome</keyword>
<dbReference type="InterPro" id="IPR006282">
    <property type="entry name" value="Thi_PPkinase"/>
</dbReference>
<dbReference type="RefSeq" id="WP_013406073.1">
    <property type="nucleotide sequence ID" value="NC_014654.1"/>
</dbReference>
<dbReference type="KEGG" id="has:Halsa_1571"/>
<dbReference type="STRING" id="656519.Halsa_1571"/>
<keyword evidence="4" id="KW-0067">ATP-binding</keyword>
<reference evidence="7 8" key="2">
    <citation type="journal article" date="2011" name="J. Bacteriol.">
        <title>Complete Genome Sequence of the Haloalkaliphilic, Hydrogen Producing Halanaerobium hydrogenoformans.</title>
        <authorList>
            <person name="Brown S.D."/>
            <person name="Begemann M.B."/>
            <person name="Mormile M.R."/>
            <person name="Wall J.D."/>
            <person name="Han C.S."/>
            <person name="Goodwin L.A."/>
            <person name="Pitluck S."/>
            <person name="Land M.L."/>
            <person name="Hauser L.J."/>
            <person name="Elias D.A."/>
        </authorList>
    </citation>
    <scope>NUCLEOTIDE SEQUENCE [LARGE SCALE GENOMIC DNA]</scope>
    <source>
        <strain evidence="8">sapolanicus</strain>
    </source>
</reference>
<evidence type="ECO:0000256" key="1">
    <source>
        <dbReference type="ARBA" id="ARBA00022679"/>
    </source>
</evidence>
<dbReference type="Gene3D" id="3.40.50.10240">
    <property type="entry name" value="Thiamin pyrophosphokinase, catalytic domain"/>
    <property type="match status" value="1"/>
</dbReference>
<dbReference type="InterPro" id="IPR053149">
    <property type="entry name" value="TPK"/>
</dbReference>
<evidence type="ECO:0000256" key="4">
    <source>
        <dbReference type="ARBA" id="ARBA00022840"/>
    </source>
</evidence>
<feature type="domain" description="Thiamin pyrophosphokinase thiamin-binding" evidence="6">
    <location>
        <begin position="152"/>
        <end position="211"/>
    </location>
</feature>
<evidence type="ECO:0000313" key="8">
    <source>
        <dbReference type="Proteomes" id="UP000007434"/>
    </source>
</evidence>
<name>E4RLT2_HALHG</name>
<organism evidence="7 8">
    <name type="scientific">Halanaerobium hydrogeniformans</name>
    <name type="common">Halanaerobium sp. (strain sapolanicus)</name>
    <dbReference type="NCBI Taxonomy" id="656519"/>
    <lineage>
        <taxon>Bacteria</taxon>
        <taxon>Bacillati</taxon>
        <taxon>Bacillota</taxon>
        <taxon>Clostridia</taxon>
        <taxon>Halanaerobiales</taxon>
        <taxon>Halanaerobiaceae</taxon>
        <taxon>Halanaerobium</taxon>
    </lineage>
</organism>
<evidence type="ECO:0000313" key="7">
    <source>
        <dbReference type="EMBL" id="ADQ14996.1"/>
    </source>
</evidence>
<gene>
    <name evidence="7" type="ordered locus">Halsa_1571</name>
</gene>
<dbReference type="AlphaFoldDB" id="E4RLT2"/>
<evidence type="ECO:0000256" key="5">
    <source>
        <dbReference type="NCBIfam" id="TIGR01378"/>
    </source>
</evidence>
<evidence type="ECO:0000256" key="2">
    <source>
        <dbReference type="ARBA" id="ARBA00022741"/>
    </source>
</evidence>
<dbReference type="GO" id="GO:0030975">
    <property type="term" value="F:thiamine binding"/>
    <property type="evidence" value="ECO:0007669"/>
    <property type="project" value="InterPro"/>
</dbReference>
<dbReference type="HOGENOM" id="CLU_044237_1_1_9"/>
<dbReference type="InterPro" id="IPR007373">
    <property type="entry name" value="Thiamin_PyroPKinase_B1-bd"/>
</dbReference>
<dbReference type="Proteomes" id="UP000007434">
    <property type="component" value="Chromosome"/>
</dbReference>
<sequence>MVDNKALLVLNGELDMNEKEIKKLITDDQINYVIAVDGGADKLRELDIVPYSIIGDLDSISEHTKKFFVDQGVEIKKYPVEKDQTDSELAVDYCVDKSLKKVVLIAALGGRIDQELANLNLLEYIITHQLEGKIIAKNIEIALITGFKAFQGKENYRLSLIPQTKIVKDVSIKGCKYNLRNKDLFRHKTRGISNLITEKKAEISLEEGSLLYILEKIT</sequence>
<keyword evidence="3" id="KW-0418">Kinase</keyword>
<keyword evidence="1" id="KW-0808">Transferase</keyword>
<dbReference type="NCBIfam" id="TIGR01378">
    <property type="entry name" value="thi_PPkinase"/>
    <property type="match status" value="1"/>
</dbReference>
<dbReference type="GO" id="GO:0006772">
    <property type="term" value="P:thiamine metabolic process"/>
    <property type="evidence" value="ECO:0007669"/>
    <property type="project" value="UniProtKB-UniRule"/>
</dbReference>
<dbReference type="GO" id="GO:0009229">
    <property type="term" value="P:thiamine diphosphate biosynthetic process"/>
    <property type="evidence" value="ECO:0007669"/>
    <property type="project" value="InterPro"/>
</dbReference>
<dbReference type="PANTHER" id="PTHR41299:SF1">
    <property type="entry name" value="THIAMINE PYROPHOSPHOKINASE"/>
    <property type="match status" value="1"/>
</dbReference>
<dbReference type="InterPro" id="IPR036759">
    <property type="entry name" value="TPK_catalytic_sf"/>
</dbReference>
<dbReference type="GO" id="GO:0016301">
    <property type="term" value="F:kinase activity"/>
    <property type="evidence" value="ECO:0007669"/>
    <property type="project" value="UniProtKB-KW"/>
</dbReference>
<proteinExistence type="predicted"/>
<dbReference type="SMART" id="SM00983">
    <property type="entry name" value="TPK_B1_binding"/>
    <property type="match status" value="1"/>
</dbReference>
<dbReference type="GO" id="GO:0004788">
    <property type="term" value="F:thiamine diphosphokinase activity"/>
    <property type="evidence" value="ECO:0007669"/>
    <property type="project" value="UniProtKB-UniRule"/>
</dbReference>